<name>A0A0E3URP0_9ABAC</name>
<evidence type="ECO:0000256" key="4">
    <source>
        <dbReference type="ARBA" id="ARBA00022679"/>
    </source>
</evidence>
<dbReference type="PROSITE" id="PS00375">
    <property type="entry name" value="UDPGT"/>
    <property type="match status" value="1"/>
</dbReference>
<sequence>MFTQKLRKAITISTTIYCFSFWSPISSFLSCSSFLLLNNADAARILAVFPTPSYSHQSVFKVYVQALVRRGHTVVVIRPEARVKYDNDIVTGDESLIFVNNVQPNEIVYKNNDNNKTRAKGAIVVVDASASQSHFESLMQNASSFKKREGLVADSDSVTADNYMALVRMISDQFKLPAVKRFLDRRHALRFPFDLLVTEAYLDYPLVLSHLFGKLPVVQLSSGHGVAENFETQGAVARDALHYPNVWRSEYASTTTTALFFNNSASWTKILNAEKRLKTEFQQLAQRQNQLMQNQFGVDTPDVKQLRARVQLLLVNVHAVLDNNRPVPPSVQYLGGLHLVNKKRHPLALQVRTFLDAAVRGVVYVSFGSSLTAARMPVDFIQLLLDSFRVLPYAVAWKFENDVSQHQIPANVLVQQWFDQYELLHHKHVRVFVTQAGVQSTDEAIETTVPLVALPMMGDQVFNAQRYAQLGVGIALDTLTVTADLLRAAIERVATDQRYKTNMRQLRHLVRCQPGSAIRRAVWYTEYVAANKNNIFNQNLLKNTGAAAQSRLVPIQWLSVESDVQQ</sequence>
<dbReference type="PANTHER" id="PTHR48043">
    <property type="entry name" value="EG:EG0003.4 PROTEIN-RELATED"/>
    <property type="match status" value="1"/>
</dbReference>
<evidence type="ECO:0000313" key="8">
    <source>
        <dbReference type="EMBL" id="AKC91634.1"/>
    </source>
</evidence>
<dbReference type="InterPro" id="IPR035595">
    <property type="entry name" value="UDP_glycos_trans_CS"/>
</dbReference>
<protein>
    <recommendedName>
        <fullName evidence="2 6">Ecdysteroid UDP-glucosyltransferase</fullName>
        <ecNumber evidence="6">2.4.1.-</ecNumber>
    </recommendedName>
</protein>
<dbReference type="GO" id="GO:0008194">
    <property type="term" value="F:UDP-glycosyltransferase activity"/>
    <property type="evidence" value="ECO:0007669"/>
    <property type="project" value="InterPro"/>
</dbReference>
<dbReference type="PROSITE" id="PS51257">
    <property type="entry name" value="PROKAR_LIPOPROTEIN"/>
    <property type="match status" value="1"/>
</dbReference>
<dbReference type="EMBL" id="KP752043">
    <property type="protein sequence ID" value="AKC91634.1"/>
    <property type="molecule type" value="Genomic_DNA"/>
</dbReference>
<evidence type="ECO:0000256" key="2">
    <source>
        <dbReference type="ARBA" id="ARBA00013904"/>
    </source>
</evidence>
<organism evidence="8 9">
    <name type="scientific">Lambdina fiscellaria nucleopolyhedrovirus</name>
    <dbReference type="NCBI Taxonomy" id="1642929"/>
    <lineage>
        <taxon>Viruses</taxon>
        <taxon>Viruses incertae sedis</taxon>
        <taxon>Naldaviricetes</taxon>
        <taxon>Lefavirales</taxon>
        <taxon>Baculoviridae</taxon>
        <taxon>Alphabaculovirus</taxon>
        <taxon>Alphabaculovirus lafiscellariae</taxon>
    </lineage>
</organism>
<evidence type="ECO:0000256" key="1">
    <source>
        <dbReference type="ARBA" id="ARBA00009995"/>
    </source>
</evidence>
<keyword evidence="9" id="KW-1185">Reference proteome</keyword>
<dbReference type="KEGG" id="vg:24170837"/>
<dbReference type="InterPro" id="IPR050271">
    <property type="entry name" value="UDP-glycosyltransferase"/>
</dbReference>
<keyword evidence="4 6" id="KW-0808">Transferase</keyword>
<evidence type="ECO:0000313" key="9">
    <source>
        <dbReference type="Proteomes" id="UP000201190"/>
    </source>
</evidence>
<dbReference type="Gene3D" id="3.40.50.2000">
    <property type="entry name" value="Glycogen Phosphorylase B"/>
    <property type="match status" value="2"/>
</dbReference>
<dbReference type="FunFam" id="3.40.50.2000:FF:000021">
    <property type="entry name" value="UDP-glucuronosyltransferase"/>
    <property type="match status" value="1"/>
</dbReference>
<dbReference type="GeneID" id="24170837"/>
<dbReference type="SUPFAM" id="SSF53756">
    <property type="entry name" value="UDP-Glycosyltransferase/glycogen phosphorylase"/>
    <property type="match status" value="1"/>
</dbReference>
<comment type="similarity">
    <text evidence="1 6 7">Belongs to the UDP-glycosyltransferase family.</text>
</comment>
<proteinExistence type="inferred from homology"/>
<dbReference type="InterPro" id="IPR016224">
    <property type="entry name" value="Ecdysteroid_UDP-Glc_Trfase"/>
</dbReference>
<comment type="function">
    <text evidence="6">Catalyzes the transfer of glucose from UDP-glucose to ecdysteroids which are insect molting hormones.</text>
</comment>
<reference evidence="8 9" key="1">
    <citation type="journal article" date="2015" name="Genome Announc.">
        <title>Genome Sequence of an Alphabaculovirus Isolated from the Oak Looper, Lambdina fiscellaria, Contains a Putative 2-Kilobase-Pair Transposable Element Encoding a Transposase and a FLYWCH Domain-Containing Protein.</title>
        <authorList>
            <person name="Rohrmann G.F."/>
            <person name="Erlandson M.A."/>
            <person name="Theilmann D.A."/>
        </authorList>
    </citation>
    <scope>NUCLEOTIDE SEQUENCE [LARGE SCALE GENOMIC DNA]</scope>
    <source>
        <strain evidence="8">GR15</strain>
    </source>
</reference>
<accession>A0A0E3URP0</accession>
<evidence type="ECO:0000256" key="3">
    <source>
        <dbReference type="ARBA" id="ARBA00022676"/>
    </source>
</evidence>
<dbReference type="InterPro" id="IPR002213">
    <property type="entry name" value="UDP_glucos_trans"/>
</dbReference>
<dbReference type="PANTHER" id="PTHR48043:SF159">
    <property type="entry name" value="EG:EG0003.4 PROTEIN-RELATED"/>
    <property type="match status" value="1"/>
</dbReference>
<dbReference type="Pfam" id="PF00201">
    <property type="entry name" value="UDPGT"/>
    <property type="match status" value="1"/>
</dbReference>
<dbReference type="Proteomes" id="UP000201190">
    <property type="component" value="Segment"/>
</dbReference>
<dbReference type="CDD" id="cd03784">
    <property type="entry name" value="GT1_Gtf-like"/>
    <property type="match status" value="1"/>
</dbReference>
<evidence type="ECO:0000256" key="6">
    <source>
        <dbReference type="PIRNR" id="PIRNR000476"/>
    </source>
</evidence>
<evidence type="ECO:0000256" key="5">
    <source>
        <dbReference type="ARBA" id="ARBA00022729"/>
    </source>
</evidence>
<evidence type="ECO:0000256" key="7">
    <source>
        <dbReference type="RuleBase" id="RU003718"/>
    </source>
</evidence>
<dbReference type="PIRSF" id="PIRSF000476">
    <property type="entry name" value="Ecdystd_UDP_glucosyltfrase"/>
    <property type="match status" value="1"/>
</dbReference>
<keyword evidence="3 6" id="KW-0328">Glycosyltransferase</keyword>
<dbReference type="RefSeq" id="YP_009133216.1">
    <property type="nucleotide sequence ID" value="NC_026922.1"/>
</dbReference>
<keyword evidence="5" id="KW-0732">Signal</keyword>
<dbReference type="OrthoDB" id="5462at10239"/>
<dbReference type="EC" id="2.4.1.-" evidence="6"/>